<evidence type="ECO:0000259" key="3">
    <source>
        <dbReference type="Pfam" id="PF20411"/>
    </source>
</evidence>
<comment type="caution">
    <text evidence="4">The sequence shown here is derived from an EMBL/GenBank/DDBJ whole genome shotgun (WGS) entry which is preliminary data.</text>
</comment>
<feature type="region of interest" description="Disordered" evidence="2">
    <location>
        <begin position="202"/>
        <end position="297"/>
    </location>
</feature>
<feature type="compositionally biased region" description="Pro residues" evidence="2">
    <location>
        <begin position="267"/>
        <end position="277"/>
    </location>
</feature>
<feature type="coiled-coil region" evidence="1">
    <location>
        <begin position="171"/>
        <end position="198"/>
    </location>
</feature>
<feature type="compositionally biased region" description="Low complexity" evidence="2">
    <location>
        <begin position="659"/>
        <end position="668"/>
    </location>
</feature>
<dbReference type="OrthoDB" id="5427977at2759"/>
<feature type="region of interest" description="Disordered" evidence="2">
    <location>
        <begin position="566"/>
        <end position="735"/>
    </location>
</feature>
<feature type="compositionally biased region" description="Polar residues" evidence="2">
    <location>
        <begin position="256"/>
        <end position="266"/>
    </location>
</feature>
<keyword evidence="5" id="KW-1185">Reference proteome</keyword>
<evidence type="ECO:0000313" key="4">
    <source>
        <dbReference type="EMBL" id="KAH9845108.1"/>
    </source>
</evidence>
<evidence type="ECO:0000313" key="5">
    <source>
        <dbReference type="Proteomes" id="UP001138500"/>
    </source>
</evidence>
<protein>
    <recommendedName>
        <fullName evidence="3">DUF6697 domain-containing protein</fullName>
    </recommendedName>
</protein>
<accession>A0A9W7T108</accession>
<dbReference type="Proteomes" id="UP001138500">
    <property type="component" value="Unassembled WGS sequence"/>
</dbReference>
<proteinExistence type="predicted"/>
<feature type="compositionally biased region" description="Polar residues" evidence="2">
    <location>
        <begin position="23"/>
        <end position="42"/>
    </location>
</feature>
<organism evidence="4 5">
    <name type="scientific">Teratosphaeria destructans</name>
    <dbReference type="NCBI Taxonomy" id="418781"/>
    <lineage>
        <taxon>Eukaryota</taxon>
        <taxon>Fungi</taxon>
        <taxon>Dikarya</taxon>
        <taxon>Ascomycota</taxon>
        <taxon>Pezizomycotina</taxon>
        <taxon>Dothideomycetes</taxon>
        <taxon>Dothideomycetidae</taxon>
        <taxon>Mycosphaerellales</taxon>
        <taxon>Teratosphaeriaceae</taxon>
        <taxon>Teratosphaeria</taxon>
    </lineage>
</organism>
<dbReference type="Pfam" id="PF20411">
    <property type="entry name" value="DUF6697"/>
    <property type="match status" value="1"/>
</dbReference>
<gene>
    <name evidence="4" type="ORF">Tdes44962_MAKER06827</name>
</gene>
<feature type="compositionally biased region" description="Basic and acidic residues" evidence="2">
    <location>
        <begin position="566"/>
        <end position="586"/>
    </location>
</feature>
<dbReference type="AlphaFoldDB" id="A0A9W7T108"/>
<feature type="compositionally biased region" description="Basic and acidic residues" evidence="2">
    <location>
        <begin position="637"/>
        <end position="646"/>
    </location>
</feature>
<feature type="compositionally biased region" description="Basic and acidic residues" evidence="2">
    <location>
        <begin position="687"/>
        <end position="700"/>
    </location>
</feature>
<evidence type="ECO:0000256" key="1">
    <source>
        <dbReference type="SAM" id="Coils"/>
    </source>
</evidence>
<feature type="compositionally biased region" description="Basic and acidic residues" evidence="2">
    <location>
        <begin position="238"/>
        <end position="248"/>
    </location>
</feature>
<feature type="compositionally biased region" description="Basic and acidic residues" evidence="2">
    <location>
        <begin position="710"/>
        <end position="720"/>
    </location>
</feature>
<reference evidence="4 5" key="2">
    <citation type="journal article" date="2021" name="Curr. Genet.">
        <title>Genetic response to nitrogen starvation in the aggressive Eucalyptus foliar pathogen Teratosphaeria destructans.</title>
        <authorList>
            <person name="Havenga M."/>
            <person name="Wingfield B.D."/>
            <person name="Wingfield M.J."/>
            <person name="Dreyer L.L."/>
            <person name="Roets F."/>
            <person name="Aylward J."/>
        </authorList>
    </citation>
    <scope>NUCLEOTIDE SEQUENCE [LARGE SCALE GENOMIC DNA]</scope>
    <source>
        <strain evidence="4">CMW44962</strain>
    </source>
</reference>
<dbReference type="InterPro" id="IPR046520">
    <property type="entry name" value="DUF6697"/>
</dbReference>
<feature type="domain" description="DUF6697" evidence="3">
    <location>
        <begin position="299"/>
        <end position="550"/>
    </location>
</feature>
<name>A0A9W7T108_9PEZI</name>
<feature type="region of interest" description="Disordered" evidence="2">
    <location>
        <begin position="1"/>
        <end position="70"/>
    </location>
</feature>
<keyword evidence="1" id="KW-0175">Coiled coil</keyword>
<evidence type="ECO:0000256" key="2">
    <source>
        <dbReference type="SAM" id="MobiDB-lite"/>
    </source>
</evidence>
<sequence length="735" mass="82470">MAHTHHPDTPQEQPQSAAYPDYGTQQTPDPFTTSRFSAQAPTFQPLGHEMIRQPFHPTPPSSRHDSPLSPSMDLSLHVAHQHLKHTQDVVRLEHALRHSEQTVARLEATVRRDLRLLQAQMAGLQYRQDQDSVFRPEPGEFGLKRGGGIVEVVVPEPEVFLQRGVKEEHVALLYCEQAEALRETAEKLERDAEVLRGGPVRDEAVLVDTPTRGPGRRLRREGGSAEGNEAAEGGGWEPECRDDRRISTEAEIQEQPAETTNQTDQTPPLPPHEPWIPPAVRAMPPSPYTGHSDPDPESFSATELHFIFHGTEWSPGYHFVDDTPTSFNLLRSQSYWLIDLRTDPFMPREPGAHGAKLTAFFNQTLVDEGAGPTEQNYLDVPVFATRDGERYAYFGQYDQSRFSDRVGYDVLVEHVPRSVQAFWARELASPRRPEWVTRALMEQFWPRPRYEGPVPTDSAVGTPATVVEEEEEEESAEALEKRVVRGLERYAWELKAWEREARVKASCVSEEMVLAAFGEPDSGEVPGLRLWWEYFECRGWDGEFYDMLCQLRHSPRVRGFVARREREGVEEVEGEAERGRGRERVVASRGGGGLRDPVQKANVKGEASGKTCDIASSTVKAEAPPPPPNIIPPANEATDHWPDHEIPSSTPTDPPPQTPSSIITSKPPNTKEHSYFPSAKTPPHIAALEKKQKQKEKKDEEGEPGWGDLKAAKEFQRDATKAQAGRKGGVARRGW</sequence>
<reference evidence="4 5" key="1">
    <citation type="journal article" date="2018" name="IMA Fungus">
        <title>IMA Genome-F 10: Nine draft genome sequences of Claviceps purpurea s.lat., including C. arundinis, C. humidiphila, and C. cf. spartinae, pseudomolecules for the pitch canker pathogen Fusarium circinatum, draft genome of Davidsoniella eucalypti, Grosmannia galeiformis, Quambalaria eucalypti, and Teratosphaeria destructans.</title>
        <authorList>
            <person name="Wingfield B.D."/>
            <person name="Liu M."/>
            <person name="Nguyen H.D."/>
            <person name="Lane F.A."/>
            <person name="Morgan S.W."/>
            <person name="De Vos L."/>
            <person name="Wilken P.M."/>
            <person name="Duong T.A."/>
            <person name="Aylward J."/>
            <person name="Coetzee M.P."/>
            <person name="Dadej K."/>
            <person name="De Beer Z.W."/>
            <person name="Findlay W."/>
            <person name="Havenga M."/>
            <person name="Kolarik M."/>
            <person name="Menzies J.G."/>
            <person name="Naidoo K."/>
            <person name="Pochopski O."/>
            <person name="Shoukouhi P."/>
            <person name="Santana Q.C."/>
            <person name="Seifert K.A."/>
            <person name="Soal N."/>
            <person name="Steenkamp E.T."/>
            <person name="Tatham C.T."/>
            <person name="van der Nest M.A."/>
            <person name="Wingfield M.J."/>
        </authorList>
    </citation>
    <scope>NUCLEOTIDE SEQUENCE [LARGE SCALE GENOMIC DNA]</scope>
    <source>
        <strain evidence="4">CMW44962</strain>
    </source>
</reference>
<dbReference type="EMBL" id="RIBY02000136">
    <property type="protein sequence ID" value="KAH9845108.1"/>
    <property type="molecule type" value="Genomic_DNA"/>
</dbReference>